<feature type="compositionally biased region" description="Polar residues" evidence="1">
    <location>
        <begin position="245"/>
        <end position="261"/>
    </location>
</feature>
<dbReference type="RefSeq" id="WP_220199249.1">
    <property type="nucleotide sequence ID" value="NZ_BNJF01000007.1"/>
</dbReference>
<keyword evidence="5" id="KW-1185">Reference proteome</keyword>
<proteinExistence type="predicted"/>
<dbReference type="InterPro" id="IPR025510">
    <property type="entry name" value="DUF4397"/>
</dbReference>
<comment type="caution">
    <text evidence="4">The sequence shown here is derived from an EMBL/GenBank/DDBJ whole genome shotgun (WGS) entry which is preliminary data.</text>
</comment>
<evidence type="ECO:0000313" key="4">
    <source>
        <dbReference type="EMBL" id="GHO50193.1"/>
    </source>
</evidence>
<reference evidence="4" key="1">
    <citation type="submission" date="2020-10" db="EMBL/GenBank/DDBJ databases">
        <title>Taxonomic study of unclassified bacteria belonging to the class Ktedonobacteria.</title>
        <authorList>
            <person name="Yabe S."/>
            <person name="Wang C.M."/>
            <person name="Zheng Y."/>
            <person name="Sakai Y."/>
            <person name="Cavaletti L."/>
            <person name="Monciardini P."/>
            <person name="Donadio S."/>
        </authorList>
    </citation>
    <scope>NUCLEOTIDE SEQUENCE</scope>
    <source>
        <strain evidence="4">SOSP1-1</strain>
    </source>
</reference>
<evidence type="ECO:0000313" key="5">
    <source>
        <dbReference type="Proteomes" id="UP000612362"/>
    </source>
</evidence>
<feature type="chain" id="PRO_5035313140" evidence="2">
    <location>
        <begin position="42"/>
        <end position="261"/>
    </location>
</feature>
<feature type="signal peptide" evidence="2">
    <location>
        <begin position="1"/>
        <end position="41"/>
    </location>
</feature>
<protein>
    <submittedName>
        <fullName evidence="4">Cell wall anchor</fullName>
    </submittedName>
</protein>
<feature type="region of interest" description="Disordered" evidence="1">
    <location>
        <begin position="240"/>
        <end position="261"/>
    </location>
</feature>
<evidence type="ECO:0000256" key="2">
    <source>
        <dbReference type="SAM" id="SignalP"/>
    </source>
</evidence>
<feature type="domain" description="DUF4397" evidence="3">
    <location>
        <begin position="46"/>
        <end position="162"/>
    </location>
</feature>
<keyword evidence="2" id="KW-0732">Signal</keyword>
<dbReference type="Pfam" id="PF14344">
    <property type="entry name" value="DUF4397"/>
    <property type="match status" value="1"/>
</dbReference>
<dbReference type="EMBL" id="BNJF01000007">
    <property type="protein sequence ID" value="GHO50193.1"/>
    <property type="molecule type" value="Genomic_DNA"/>
</dbReference>
<gene>
    <name evidence="4" type="ORF">KSX_83560</name>
</gene>
<dbReference type="AlphaFoldDB" id="A0A8J3IDD2"/>
<evidence type="ECO:0000259" key="3">
    <source>
        <dbReference type="Pfam" id="PF14344"/>
    </source>
</evidence>
<name>A0A8J3IDD2_9CHLR</name>
<accession>A0A8J3IDD2</accession>
<dbReference type="Proteomes" id="UP000612362">
    <property type="component" value="Unassembled WGS sequence"/>
</dbReference>
<sequence length="261" mass="28027">MKEHTTKVRGSTKNILRQATLPLVMLSLALACLMGTRAASAEQEKAHVRVVHASSKTGPVDVFMDGKEVLKNFSFGNVSNYSNLPAGKHELKITPTGKGEKAAVLTATANVQPKGFYTIAATSSKNGDLGLKAFKDDNTGNKKEAKVRVYHFSPDLGAVNVTRDNKAIIKDLNFEQASDYVTVPAGNDKFEASSTNTDKKLPIQANIKDGKVYSVFVLGELKGKPALTYKVKTTDMESVEMRGSPTANATPHTKSTATATH</sequence>
<evidence type="ECO:0000256" key="1">
    <source>
        <dbReference type="SAM" id="MobiDB-lite"/>
    </source>
</evidence>
<dbReference type="PROSITE" id="PS51257">
    <property type="entry name" value="PROKAR_LIPOPROTEIN"/>
    <property type="match status" value="1"/>
</dbReference>
<organism evidence="4 5">
    <name type="scientific">Ktedonospora formicarum</name>
    <dbReference type="NCBI Taxonomy" id="2778364"/>
    <lineage>
        <taxon>Bacteria</taxon>
        <taxon>Bacillati</taxon>
        <taxon>Chloroflexota</taxon>
        <taxon>Ktedonobacteria</taxon>
        <taxon>Ktedonobacterales</taxon>
        <taxon>Ktedonobacteraceae</taxon>
        <taxon>Ktedonospora</taxon>
    </lineage>
</organism>